<evidence type="ECO:0000256" key="11">
    <source>
        <dbReference type="PROSITE-ProRule" id="PRU00169"/>
    </source>
</evidence>
<feature type="domain" description="HTH araC/xylS-type" evidence="13">
    <location>
        <begin position="909"/>
        <end position="1008"/>
    </location>
</feature>
<dbReference type="SMART" id="SM00387">
    <property type="entry name" value="HATPase_c"/>
    <property type="match status" value="1"/>
</dbReference>
<keyword evidence="5" id="KW-0547">Nucleotide-binding</keyword>
<dbReference type="InterPro" id="IPR013783">
    <property type="entry name" value="Ig-like_fold"/>
</dbReference>
<dbReference type="InterPro" id="IPR004358">
    <property type="entry name" value="Sig_transdc_His_kin-like_C"/>
</dbReference>
<dbReference type="SUPFAM" id="SSF52172">
    <property type="entry name" value="CheY-like"/>
    <property type="match status" value="1"/>
</dbReference>
<reference evidence="16 17" key="1">
    <citation type="submission" date="2014-04" db="EMBL/GenBank/DDBJ databases">
        <title>Aquimarina sp. 22II-S11-z7 Genome Sequencing.</title>
        <authorList>
            <person name="Lai Q."/>
        </authorList>
    </citation>
    <scope>NUCLEOTIDE SEQUENCE [LARGE SCALE GENOMIC DNA]</scope>
    <source>
        <strain evidence="16 17">22II-S11-z7</strain>
    </source>
</reference>
<dbReference type="EMBL" id="AQRA01000006">
    <property type="protein sequence ID" value="EZH73179.1"/>
    <property type="molecule type" value="Genomic_DNA"/>
</dbReference>
<dbReference type="PROSITE" id="PS50110">
    <property type="entry name" value="RESPONSE_REGULATORY"/>
    <property type="match status" value="1"/>
</dbReference>
<dbReference type="GO" id="GO:0000155">
    <property type="term" value="F:phosphorelay sensor kinase activity"/>
    <property type="evidence" value="ECO:0007669"/>
    <property type="project" value="InterPro"/>
</dbReference>
<dbReference type="STRING" id="1317122.ATO12_19440"/>
<dbReference type="InterPro" id="IPR009057">
    <property type="entry name" value="Homeodomain-like_sf"/>
</dbReference>
<keyword evidence="3 11" id="KW-0597">Phosphoprotein</keyword>
<evidence type="ECO:0000256" key="4">
    <source>
        <dbReference type="ARBA" id="ARBA00022679"/>
    </source>
</evidence>
<dbReference type="SUPFAM" id="SSF46689">
    <property type="entry name" value="Homeodomain-like"/>
    <property type="match status" value="1"/>
</dbReference>
<organism evidence="16 17">
    <name type="scientific">Aquimarina atlantica</name>
    <dbReference type="NCBI Taxonomy" id="1317122"/>
    <lineage>
        <taxon>Bacteria</taxon>
        <taxon>Pseudomonadati</taxon>
        <taxon>Bacteroidota</taxon>
        <taxon>Flavobacteriia</taxon>
        <taxon>Flavobacteriales</taxon>
        <taxon>Flavobacteriaceae</taxon>
        <taxon>Aquimarina</taxon>
    </lineage>
</organism>
<name>A0A023BTB4_9FLAO</name>
<dbReference type="CDD" id="cd00082">
    <property type="entry name" value="HisKA"/>
    <property type="match status" value="1"/>
</dbReference>
<dbReference type="Pfam" id="PF00512">
    <property type="entry name" value="HisKA"/>
    <property type="match status" value="1"/>
</dbReference>
<dbReference type="SMART" id="SM00342">
    <property type="entry name" value="HTH_ARAC"/>
    <property type="match status" value="1"/>
</dbReference>
<keyword evidence="8" id="KW-0902">Two-component regulatory system</keyword>
<dbReference type="AlphaFoldDB" id="A0A023BTB4"/>
<dbReference type="InterPro" id="IPR003661">
    <property type="entry name" value="HisK_dim/P_dom"/>
</dbReference>
<dbReference type="InterPro" id="IPR036890">
    <property type="entry name" value="HATPase_C_sf"/>
</dbReference>
<dbReference type="InterPro" id="IPR005467">
    <property type="entry name" value="His_kinase_dom"/>
</dbReference>
<dbReference type="EC" id="2.7.13.3" evidence="2"/>
<evidence type="ECO:0000256" key="3">
    <source>
        <dbReference type="ARBA" id="ARBA00022553"/>
    </source>
</evidence>
<dbReference type="FunFam" id="3.40.50.2300:FF:000138">
    <property type="entry name" value="Two-component system sensor histidine kinase/response regulator"/>
    <property type="match status" value="1"/>
</dbReference>
<evidence type="ECO:0000259" key="15">
    <source>
        <dbReference type="PROSITE" id="PS50110"/>
    </source>
</evidence>
<evidence type="ECO:0000256" key="7">
    <source>
        <dbReference type="ARBA" id="ARBA00022840"/>
    </source>
</evidence>
<dbReference type="Gene3D" id="3.40.50.2300">
    <property type="match status" value="1"/>
</dbReference>
<keyword evidence="12" id="KW-0472">Membrane</keyword>
<dbReference type="GO" id="GO:0003700">
    <property type="term" value="F:DNA-binding transcription factor activity"/>
    <property type="evidence" value="ECO:0007669"/>
    <property type="project" value="InterPro"/>
</dbReference>
<evidence type="ECO:0000256" key="1">
    <source>
        <dbReference type="ARBA" id="ARBA00000085"/>
    </source>
</evidence>
<dbReference type="Pfam" id="PF12833">
    <property type="entry name" value="HTH_18"/>
    <property type="match status" value="1"/>
</dbReference>
<dbReference type="InterPro" id="IPR011006">
    <property type="entry name" value="CheY-like_superfamily"/>
</dbReference>
<dbReference type="Gene3D" id="3.30.565.10">
    <property type="entry name" value="Histidine kinase-like ATPase, C-terminal domain"/>
    <property type="match status" value="1"/>
</dbReference>
<keyword evidence="12" id="KW-0812">Transmembrane</keyword>
<dbReference type="InterPro" id="IPR015943">
    <property type="entry name" value="WD40/YVTN_repeat-like_dom_sf"/>
</dbReference>
<evidence type="ECO:0000259" key="14">
    <source>
        <dbReference type="PROSITE" id="PS50109"/>
    </source>
</evidence>
<evidence type="ECO:0000256" key="8">
    <source>
        <dbReference type="ARBA" id="ARBA00023012"/>
    </source>
</evidence>
<dbReference type="Proteomes" id="UP000023541">
    <property type="component" value="Unassembled WGS sequence"/>
</dbReference>
<dbReference type="CDD" id="cd00075">
    <property type="entry name" value="HATPase"/>
    <property type="match status" value="1"/>
</dbReference>
<keyword evidence="17" id="KW-1185">Reference proteome</keyword>
<dbReference type="SMART" id="SM00448">
    <property type="entry name" value="REC"/>
    <property type="match status" value="1"/>
</dbReference>
<comment type="caution">
    <text evidence="16">The sequence shown here is derived from an EMBL/GenBank/DDBJ whole genome shotgun (WGS) entry which is preliminary data.</text>
</comment>
<dbReference type="PROSITE" id="PS01124">
    <property type="entry name" value="HTH_ARAC_FAMILY_2"/>
    <property type="match status" value="1"/>
</dbReference>
<dbReference type="FunFam" id="3.30.565.10:FF:000037">
    <property type="entry name" value="Hybrid sensor histidine kinase/response regulator"/>
    <property type="match status" value="1"/>
</dbReference>
<dbReference type="InterPro" id="IPR003594">
    <property type="entry name" value="HATPase_dom"/>
</dbReference>
<dbReference type="GO" id="GO:0005524">
    <property type="term" value="F:ATP binding"/>
    <property type="evidence" value="ECO:0007669"/>
    <property type="project" value="UniProtKB-KW"/>
</dbReference>
<keyword evidence="7" id="KW-0067">ATP-binding</keyword>
<dbReference type="Pfam" id="PF02518">
    <property type="entry name" value="HATPase_c"/>
    <property type="match status" value="1"/>
</dbReference>
<feature type="transmembrane region" description="Helical" evidence="12">
    <location>
        <begin position="458"/>
        <end position="480"/>
    </location>
</feature>
<sequence length="1009" mass="115818">MLFLTSSYLCWTQKSVVNPTKILFEEITITSDDGLQAWENIDVFYEDEEGIIWSLIEDGLYRYNGYAAVNVTSFLSRFHNLDVGNQAGTRFLIDNDIIWYGERKGLYKINLEKRTSEKIFLEEPLHLPNWRNFILQLKSIADTLYVGTSNGIYIVDKKSNTVLKKYLTNGIDIRHRNSSHAVESFYVDTKNNILWVALPDGFYKINIKNDHIEHYKVKDAPYIYPHNFHDIIPYDNVFLMPTHGLGMVEFNTETKQFSRFETKVHEKWSRADNVIRSAIPLNDSTLLVNVVNLGNALYNRYTKKYEWLETPEPMKDGVFLNLDRSGFVWASKRGRIFRSTQPVVKTDQNFKHSIDISSFVANNVLKSRPSIDGYSTIDLKEGERNVVVDFSISKPYVLDSISYRYRLNSEKWIPIKTENALSLFDLTAGKKNLAIQALDKDENVLAVRELTFVVHQPFYLSIYFIGSCVLFLFVAIYLLGRYSVYRKTTKKLQELDKAKSKFFANISHEFRTPLTLILGPIQQQLKKEKLDPIERANFEMAQRNSHKLLSLVDQLLDLSKIETGNLKLKASQQDVISFIGSIVDSFTYLATEKNINYLTYINKTQAITWFDKDVVEKVVSNLISNAIKYTPNKGSIVCNAMVKENELRFVVKNTGKGLTKEEEVKVFERFYQINENKEGIGIGLALVKELVSLHKGTINVESIPNEWTIFTVILPIAKKSFSKEELADGLIAISRKEIGDSVNDYTEEESIEIDKTNEDLPILLIVDDNDDIRSYVEHIFAKHYTIIKAENGKEGIEQAMAHIPDIIISDVMMPVTDGVELCNTLKSDERTSHIPIILLTAKAGDENKLEGIKTGADDYITKPFHEGVLKERIKKLIEVRKKLQLRYSQEVVLRPKDVTINSVEEQFLNRMQKVLDENLVESSFSIALFSQALGMSRMQLHRKLKALTGLSASEFIRSQRLKLAAQLLKKSDINVSQVGYSVGFNDHAYFSKCFKEMYHCTPNEYSKKK</sequence>
<feature type="domain" description="Response regulatory" evidence="15">
    <location>
        <begin position="762"/>
        <end position="877"/>
    </location>
</feature>
<proteinExistence type="predicted"/>
<evidence type="ECO:0000313" key="17">
    <source>
        <dbReference type="Proteomes" id="UP000023541"/>
    </source>
</evidence>
<comment type="catalytic activity">
    <reaction evidence="1">
        <text>ATP + protein L-histidine = ADP + protein N-phospho-L-histidine.</text>
        <dbReference type="EC" id="2.7.13.3"/>
    </reaction>
</comment>
<evidence type="ECO:0000256" key="5">
    <source>
        <dbReference type="ARBA" id="ARBA00022741"/>
    </source>
</evidence>
<dbReference type="PANTHER" id="PTHR43547:SF2">
    <property type="entry name" value="HYBRID SIGNAL TRANSDUCTION HISTIDINE KINASE C"/>
    <property type="match status" value="1"/>
</dbReference>
<gene>
    <name evidence="16" type="ORF">ATO12_19440</name>
</gene>
<evidence type="ECO:0000256" key="6">
    <source>
        <dbReference type="ARBA" id="ARBA00022777"/>
    </source>
</evidence>
<dbReference type="Gene3D" id="2.60.40.10">
    <property type="entry name" value="Immunoglobulins"/>
    <property type="match status" value="1"/>
</dbReference>
<dbReference type="Gene3D" id="1.10.287.130">
    <property type="match status" value="1"/>
</dbReference>
<protein>
    <recommendedName>
        <fullName evidence="2">histidine kinase</fullName>
        <ecNumber evidence="2">2.7.13.3</ecNumber>
    </recommendedName>
</protein>
<dbReference type="SUPFAM" id="SSF55874">
    <property type="entry name" value="ATPase domain of HSP90 chaperone/DNA topoisomerase II/histidine kinase"/>
    <property type="match status" value="1"/>
</dbReference>
<dbReference type="OrthoDB" id="358279at2"/>
<dbReference type="PANTHER" id="PTHR43547">
    <property type="entry name" value="TWO-COMPONENT HISTIDINE KINASE"/>
    <property type="match status" value="1"/>
</dbReference>
<dbReference type="InterPro" id="IPR036097">
    <property type="entry name" value="HisK_dim/P_sf"/>
</dbReference>
<dbReference type="GO" id="GO:0043565">
    <property type="term" value="F:sequence-specific DNA binding"/>
    <property type="evidence" value="ECO:0007669"/>
    <property type="project" value="InterPro"/>
</dbReference>
<evidence type="ECO:0000256" key="12">
    <source>
        <dbReference type="SAM" id="Phobius"/>
    </source>
</evidence>
<keyword evidence="12" id="KW-1133">Transmembrane helix</keyword>
<keyword evidence="4" id="KW-0808">Transferase</keyword>
<accession>A0A023BTB4</accession>
<dbReference type="Gene3D" id="2.130.10.10">
    <property type="entry name" value="YVTN repeat-like/Quinoprotein amine dehydrogenase"/>
    <property type="match status" value="1"/>
</dbReference>
<evidence type="ECO:0000256" key="9">
    <source>
        <dbReference type="ARBA" id="ARBA00023015"/>
    </source>
</evidence>
<dbReference type="eggNOG" id="COG0745">
    <property type="taxonomic scope" value="Bacteria"/>
</dbReference>
<dbReference type="RefSeq" id="WP_034242960.1">
    <property type="nucleotide sequence ID" value="NZ_AQRA01000006.1"/>
</dbReference>
<dbReference type="PROSITE" id="PS50109">
    <property type="entry name" value="HIS_KIN"/>
    <property type="match status" value="1"/>
</dbReference>
<keyword evidence="6" id="KW-0418">Kinase</keyword>
<feature type="modified residue" description="4-aspartylphosphate" evidence="11">
    <location>
        <position position="810"/>
    </location>
</feature>
<dbReference type="PRINTS" id="PR00344">
    <property type="entry name" value="BCTRLSENSOR"/>
</dbReference>
<keyword evidence="9" id="KW-0805">Transcription regulation</keyword>
<dbReference type="CDD" id="cd17574">
    <property type="entry name" value="REC_OmpR"/>
    <property type="match status" value="1"/>
</dbReference>
<evidence type="ECO:0000256" key="10">
    <source>
        <dbReference type="ARBA" id="ARBA00023163"/>
    </source>
</evidence>
<dbReference type="eggNOG" id="COG5002">
    <property type="taxonomic scope" value="Bacteria"/>
</dbReference>
<dbReference type="Gene3D" id="1.10.10.60">
    <property type="entry name" value="Homeodomain-like"/>
    <property type="match status" value="2"/>
</dbReference>
<dbReference type="SMART" id="SM00388">
    <property type="entry name" value="HisKA"/>
    <property type="match status" value="1"/>
</dbReference>
<dbReference type="Pfam" id="PF00072">
    <property type="entry name" value="Response_reg"/>
    <property type="match status" value="1"/>
</dbReference>
<evidence type="ECO:0000259" key="13">
    <source>
        <dbReference type="PROSITE" id="PS01124"/>
    </source>
</evidence>
<evidence type="ECO:0000313" key="16">
    <source>
        <dbReference type="EMBL" id="EZH73179.1"/>
    </source>
</evidence>
<evidence type="ECO:0000256" key="2">
    <source>
        <dbReference type="ARBA" id="ARBA00012438"/>
    </source>
</evidence>
<dbReference type="InterPro" id="IPR001789">
    <property type="entry name" value="Sig_transdc_resp-reg_receiver"/>
</dbReference>
<keyword evidence="10" id="KW-0804">Transcription</keyword>
<feature type="domain" description="Histidine kinase" evidence="14">
    <location>
        <begin position="505"/>
        <end position="718"/>
    </location>
</feature>
<dbReference type="SUPFAM" id="SSF47384">
    <property type="entry name" value="Homodimeric domain of signal transducing histidine kinase"/>
    <property type="match status" value="1"/>
</dbReference>
<dbReference type="InterPro" id="IPR018060">
    <property type="entry name" value="HTH_AraC"/>
</dbReference>
<dbReference type="FunFam" id="1.10.287.130:FF:000045">
    <property type="entry name" value="Two-component system sensor histidine kinase/response regulator"/>
    <property type="match status" value="1"/>
</dbReference>